<accession>A0ABS8Q655</accession>
<dbReference type="Pfam" id="PF05597">
    <property type="entry name" value="Phasin"/>
    <property type="match status" value="1"/>
</dbReference>
<keyword evidence="3" id="KW-1185">Reference proteome</keyword>
<evidence type="ECO:0000313" key="3">
    <source>
        <dbReference type="Proteomes" id="UP001179361"/>
    </source>
</evidence>
<dbReference type="InterPro" id="IPR008769">
    <property type="entry name" value="PhaF_PhaI"/>
</dbReference>
<feature type="region of interest" description="Disordered" evidence="1">
    <location>
        <begin position="131"/>
        <end position="158"/>
    </location>
</feature>
<gene>
    <name evidence="2" type="ORF">LQ564_07170</name>
</gene>
<dbReference type="PANTHER" id="PTHR38664:SF1">
    <property type="entry name" value="SLR0058 PROTEIN"/>
    <property type="match status" value="1"/>
</dbReference>
<evidence type="ECO:0000313" key="2">
    <source>
        <dbReference type="EMBL" id="MCD2516095.1"/>
    </source>
</evidence>
<dbReference type="RefSeq" id="WP_231057429.1">
    <property type="nucleotide sequence ID" value="NZ_JAJNOC010000002.1"/>
</dbReference>
<dbReference type="EMBL" id="JAJNOC010000002">
    <property type="protein sequence ID" value="MCD2516095.1"/>
    <property type="molecule type" value="Genomic_DNA"/>
</dbReference>
<dbReference type="PANTHER" id="PTHR38664">
    <property type="entry name" value="SLR0058 PROTEIN"/>
    <property type="match status" value="1"/>
</dbReference>
<comment type="caution">
    <text evidence="2">The sequence shown here is derived from an EMBL/GenBank/DDBJ whole genome shotgun (WGS) entry which is preliminary data.</text>
</comment>
<proteinExistence type="predicted"/>
<name>A0ABS8Q655_9BURK</name>
<dbReference type="Proteomes" id="UP001179361">
    <property type="component" value="Unassembled WGS sequence"/>
</dbReference>
<sequence>MSKKLPDPDDDEALARAVRDSARQIWQAGLGAFAKAQEEGGSAFTRLVRDGSALQKRAREVEEAADIVGRKASRAVARENRRTGGSWGKLEQVFEDRVARALATIGVPAASEVEALRRRVDELERMLLDLAGRLPPASAPRKRRAAKSPSGPEGGEGA</sequence>
<organism evidence="2 3">
    <name type="scientific">Massilia phyllostachyos</name>
    <dbReference type="NCBI Taxonomy" id="2898585"/>
    <lineage>
        <taxon>Bacteria</taxon>
        <taxon>Pseudomonadati</taxon>
        <taxon>Pseudomonadota</taxon>
        <taxon>Betaproteobacteria</taxon>
        <taxon>Burkholderiales</taxon>
        <taxon>Oxalobacteraceae</taxon>
        <taxon>Telluria group</taxon>
        <taxon>Massilia</taxon>
    </lineage>
</organism>
<protein>
    <submittedName>
        <fullName evidence="2">Phasin family protein</fullName>
    </submittedName>
</protein>
<reference evidence="2" key="1">
    <citation type="submission" date="2021-11" db="EMBL/GenBank/DDBJ databases">
        <title>The complete genome of Massilia sp sp. G4R7.</title>
        <authorList>
            <person name="Liu L."/>
            <person name="Yue J."/>
            <person name="Yuan J."/>
            <person name="Yang F."/>
            <person name="Li L."/>
        </authorList>
    </citation>
    <scope>NUCLEOTIDE SEQUENCE</scope>
    <source>
        <strain evidence="2">G4R7</strain>
    </source>
</reference>
<evidence type="ECO:0000256" key="1">
    <source>
        <dbReference type="SAM" id="MobiDB-lite"/>
    </source>
</evidence>